<keyword evidence="4" id="KW-0808">Transferase</keyword>
<dbReference type="Pfam" id="PF07727">
    <property type="entry name" value="RVT_2"/>
    <property type="match status" value="1"/>
</dbReference>
<dbReference type="CDD" id="cd09272">
    <property type="entry name" value="RNase_HI_RT_Ty1"/>
    <property type="match status" value="1"/>
</dbReference>
<evidence type="ECO:0000313" key="4">
    <source>
        <dbReference type="EMBL" id="CCO33249.1"/>
    </source>
</evidence>
<dbReference type="InterPro" id="IPR013103">
    <property type="entry name" value="RVT_2"/>
</dbReference>
<feature type="compositionally biased region" description="Polar residues" evidence="1">
    <location>
        <begin position="177"/>
        <end position="208"/>
    </location>
</feature>
<evidence type="ECO:0000259" key="2">
    <source>
        <dbReference type="Pfam" id="PF07727"/>
    </source>
</evidence>
<dbReference type="PANTHER" id="PTHR11439:SF483">
    <property type="entry name" value="PEPTIDE SYNTHASE GLIP-LIKE, PUTATIVE (AFU_ORTHOLOGUE AFUA_3G12920)-RELATED"/>
    <property type="match status" value="1"/>
</dbReference>
<dbReference type="AlphaFoldDB" id="M5C1J3"/>
<sequence>MLLKANAPKYLWSEAIAYTCYLKNRVPTQVHGTFWKTPFEAFWGIKPNVSVLRPWGSKCYVLNQADNVSKLDPKTTTAIFVGILDVQGKSWRYYKSGSNRVLHSRNITFPSHAKIEEVDSDDPEPGESVAPPAEGEMTQANSAAERPMEDTRTGGAHTESKEIKNEKSEPTGIKSKPLSSELTPNQLTQPTKRSINQPVVPKSTTVCSTPVMRTGSNSISTATLQAIHALQGNAPSGTRTRSRNPNPTHVSLDGERGGVKIKIPNAVAASQSNAQAANESANLVLELPYIVSNHSNRSEDVDLDAYTFTTNTSSVLSAPTIPSELAYTLATPPATELASASPDELDSQFDRLDLSHSVSTKSDTTLATPGDVEPQWAFAANLSAPNDNPTVEEALSGPDAKEWWKAMEKEVSTFEKMDTCKLTSLPPGHKAIGNAWVLTLKRNADGTPARYKGRLVAQGFSQRPGIDFDETFAPVLDVNSAYLHAKVNEELYMQQIPYFKDGRMWNKLYDTKLKGLGYTPCLSDACVYKRMNHTNAAIAELLREFDMRDLGNIHHFLGIAISCNRFNNAYPADTPISPTTQLTQYEGVKPKFNYSTYIAQFTSCFGPAHVTAVKRVVRYLKGTSALGLTYRQSNSDFGEVGYLDADWGSNLLDPKKQATVALSTMEAEYMSLSHACTQAIWMHNLAALALSTKSQFHGRSKHIDIQHHFIRDVIEKRKVTTLYLMQLILGDNSMESKDNKID</sequence>
<feature type="region of interest" description="Disordered" evidence="1">
    <location>
        <begin position="233"/>
        <end position="255"/>
    </location>
</feature>
<evidence type="ECO:0000259" key="3">
    <source>
        <dbReference type="Pfam" id="PF25597"/>
    </source>
</evidence>
<evidence type="ECO:0000256" key="1">
    <source>
        <dbReference type="SAM" id="MobiDB-lite"/>
    </source>
</evidence>
<proteinExistence type="predicted"/>
<dbReference type="HOGENOM" id="CLU_001650_21_4_1"/>
<dbReference type="PANTHER" id="PTHR11439">
    <property type="entry name" value="GAG-POL-RELATED RETROTRANSPOSON"/>
    <property type="match status" value="1"/>
</dbReference>
<dbReference type="EMBL" id="CAOJ01011203">
    <property type="protein sequence ID" value="CCO33249.1"/>
    <property type="molecule type" value="Genomic_DNA"/>
</dbReference>
<gene>
    <name evidence="4" type="ORF">BN14_07323</name>
</gene>
<organism evidence="4 5">
    <name type="scientific">Thanatephorus cucumeris (strain AG1-IB / isolate 7/3/14)</name>
    <name type="common">Lettuce bottom rot fungus</name>
    <name type="synonym">Rhizoctonia solani</name>
    <dbReference type="NCBI Taxonomy" id="1108050"/>
    <lineage>
        <taxon>Eukaryota</taxon>
        <taxon>Fungi</taxon>
        <taxon>Dikarya</taxon>
        <taxon>Basidiomycota</taxon>
        <taxon>Agaricomycotina</taxon>
        <taxon>Agaricomycetes</taxon>
        <taxon>Cantharellales</taxon>
        <taxon>Ceratobasidiaceae</taxon>
        <taxon>Rhizoctonia</taxon>
        <taxon>Rhizoctonia solani AG-1</taxon>
    </lineage>
</organism>
<name>M5C1J3_THACB</name>
<comment type="caution">
    <text evidence="4">The sequence shown here is derived from an EMBL/GenBank/DDBJ whole genome shotgun (WGS) entry which is preliminary data.</text>
</comment>
<feature type="region of interest" description="Disordered" evidence="1">
    <location>
        <begin position="113"/>
        <end position="208"/>
    </location>
</feature>
<protein>
    <submittedName>
        <fullName evidence="4">Rhizoctonia solani AG1-IB WGS project CAOJ00000000 data, isolate 7/3/14, contig 16281</fullName>
        <ecNumber evidence="4">2.7.7.49</ecNumber>
    </submittedName>
</protein>
<dbReference type="Proteomes" id="UP000012065">
    <property type="component" value="Unassembled WGS sequence"/>
</dbReference>
<reference evidence="4 5" key="1">
    <citation type="journal article" date="2013" name="J. Biotechnol.">
        <title>Establishment and interpretation of the genome sequence of the phytopathogenic fungus Rhizoctonia solani AG1-IB isolate 7/3/14.</title>
        <authorList>
            <person name="Wibberg D.W."/>
            <person name="Jelonek L.J."/>
            <person name="Rupp O.R."/>
            <person name="Hennig M.H."/>
            <person name="Eikmeyer F.E."/>
            <person name="Goesmann A.G."/>
            <person name="Hartmann A.H."/>
            <person name="Borriss R.B."/>
            <person name="Grosch R.G."/>
            <person name="Puehler A.P."/>
            <person name="Schlueter A.S."/>
        </authorList>
    </citation>
    <scope>NUCLEOTIDE SEQUENCE [LARGE SCALE GENOMIC DNA]</scope>
    <source>
        <strain evidence="5">AG1-IB / isolate 7/3/14</strain>
    </source>
</reference>
<feature type="domain" description="Reverse transcriptase Ty1/copia-type" evidence="2">
    <location>
        <begin position="419"/>
        <end position="476"/>
    </location>
</feature>
<dbReference type="InterPro" id="IPR057670">
    <property type="entry name" value="SH3_retrovirus"/>
</dbReference>
<feature type="compositionally biased region" description="Basic and acidic residues" evidence="1">
    <location>
        <begin position="146"/>
        <end position="169"/>
    </location>
</feature>
<dbReference type="Pfam" id="PF25597">
    <property type="entry name" value="SH3_retrovirus"/>
    <property type="match status" value="1"/>
</dbReference>
<feature type="compositionally biased region" description="Polar residues" evidence="1">
    <location>
        <begin position="233"/>
        <end position="249"/>
    </location>
</feature>
<evidence type="ECO:0000313" key="5">
    <source>
        <dbReference type="Proteomes" id="UP000012065"/>
    </source>
</evidence>
<accession>M5C1J3</accession>
<feature type="domain" description="Retroviral polymerase SH3-like" evidence="3">
    <location>
        <begin position="57"/>
        <end position="118"/>
    </location>
</feature>
<dbReference type="GO" id="GO:0003964">
    <property type="term" value="F:RNA-directed DNA polymerase activity"/>
    <property type="evidence" value="ECO:0007669"/>
    <property type="project" value="UniProtKB-EC"/>
</dbReference>
<keyword evidence="4" id="KW-0548">Nucleotidyltransferase</keyword>
<dbReference type="EC" id="2.7.7.49" evidence="4"/>